<gene>
    <name evidence="1" type="ORF">AW08_01525</name>
</gene>
<reference evidence="1" key="1">
    <citation type="submission" date="2014-02" db="EMBL/GenBank/DDBJ databases">
        <title>Expanding our view of genomic diversity in Candidatus Accumulibacter clades.</title>
        <authorList>
            <person name="Skennerton C.T."/>
            <person name="Barr J.J."/>
            <person name="Slater F.R."/>
            <person name="Bond P.L."/>
            <person name="Tyson G.W."/>
        </authorList>
    </citation>
    <scope>NUCLEOTIDE SEQUENCE [LARGE SCALE GENOMIC DNA]</scope>
</reference>
<keyword evidence="2" id="KW-1185">Reference proteome</keyword>
<evidence type="ECO:0000313" key="2">
    <source>
        <dbReference type="Proteomes" id="UP000020218"/>
    </source>
</evidence>
<sequence>MTARLIEQAIAEGGIRSVNFFNGRLLTGPDLGREQDARREADRRVAQAAGHGIARGLEVLAGSPGSDGPVVTVQPGLAVSRSGHTLYLESATEVVLGRRAPPRVAAARTFDDCKLRGGSYAAEPGVYLLTLAPAEDREGHALTNALDDSAVPCNTDALIEAVQFRLLPIGSLLKDEHAAVDQRTPLPDATARLSLLRNRIAHRCFGTDALRAFLIDPLSAGGKPYGLLAKLADHVLTACDVPLAIVKLEMEIDFVDQWCVRRRITRPSAAGPWAMLADDRRQAEGEAMFLQFQEQLAALVGSTGVVGQFAACKRFDYLPPAGILPLPGTVSDEVAAIATFFDGLVVRGPAFIEGARFQALIRSSFAYPPVDLGSGELIWLYYVRENRQAIDNKKFMPSPTACLVFASGQMPCQAGARFEVSSSSYGNYAID</sequence>
<proteinExistence type="predicted"/>
<dbReference type="AlphaFoldDB" id="A0A011MZB2"/>
<evidence type="ECO:0000313" key="1">
    <source>
        <dbReference type="EMBL" id="EXI67921.1"/>
    </source>
</evidence>
<dbReference type="STRING" id="1454001.AW08_01525"/>
<dbReference type="PATRIC" id="fig|1454001.3.peg.1602"/>
<name>A0A011MZB2_9PROT</name>
<dbReference type="EMBL" id="JFAX01000007">
    <property type="protein sequence ID" value="EXI67921.1"/>
    <property type="molecule type" value="Genomic_DNA"/>
</dbReference>
<dbReference type="Proteomes" id="UP000020218">
    <property type="component" value="Unassembled WGS sequence"/>
</dbReference>
<accession>A0A011MZB2</accession>
<protein>
    <submittedName>
        <fullName evidence="1">Uncharacterized protein</fullName>
    </submittedName>
</protein>
<organism evidence="1 2">
    <name type="scientific">Candidatus Accumulibacter adjunctus</name>
    <dbReference type="NCBI Taxonomy" id="1454001"/>
    <lineage>
        <taxon>Bacteria</taxon>
        <taxon>Pseudomonadati</taxon>
        <taxon>Pseudomonadota</taxon>
        <taxon>Betaproteobacteria</taxon>
        <taxon>Candidatus Accumulibacter</taxon>
    </lineage>
</organism>
<comment type="caution">
    <text evidence="1">The sequence shown here is derived from an EMBL/GenBank/DDBJ whole genome shotgun (WGS) entry which is preliminary data.</text>
</comment>